<evidence type="ECO:0000256" key="2">
    <source>
        <dbReference type="ARBA" id="ARBA00022741"/>
    </source>
</evidence>
<sequence length="362" mass="40242">MIESLIKADNAELTQGTKKGSPVVLSTRVRLARNLVGTPFPERANSAQRSDVMTRCAEQIADLTQMKHGAFFDIAELTDLEKQVLVERHLISRELCESKSGSGVFINKDQTCSVMINEEDHLRIQFLKTGFSLRSVWKQIDRFDSGLETGLDVAFSPEFGYLTACPTNLGTALRASVMMHLPGLVISEHMDKVIRAVNQLGITVRGLFGEGSDATGHVFQISNQQTLGESEGEIMSRLGSVFKTIIDHEINARFKYLEENSARLLDQIGRGFGILQNAHVLNSNEAMNLLSLMRLAVDFEMLPEANRSDIDRLFIECQPGHIQYAAGEGIEPDARDLCRADTLREEFARLPALDFDKVKNLG</sequence>
<feature type="domain" description="Phosphagen kinase C-terminal" evidence="7">
    <location>
        <begin position="23"/>
        <end position="252"/>
    </location>
</feature>
<evidence type="ECO:0000256" key="1">
    <source>
        <dbReference type="ARBA" id="ARBA00022679"/>
    </source>
</evidence>
<dbReference type="NCBIfam" id="NF002194">
    <property type="entry name" value="PRK01059.1-4"/>
    <property type="match status" value="1"/>
</dbReference>
<evidence type="ECO:0000259" key="7">
    <source>
        <dbReference type="PROSITE" id="PS51510"/>
    </source>
</evidence>
<keyword evidence="2 5" id="KW-0547">Nucleotide-binding</keyword>
<dbReference type="Pfam" id="PF00217">
    <property type="entry name" value="ATP-gua_Ptrans"/>
    <property type="match status" value="1"/>
</dbReference>
<dbReference type="EC" id="2.7.14.1" evidence="8"/>
<evidence type="ECO:0000256" key="5">
    <source>
        <dbReference type="PROSITE-ProRule" id="PRU00843"/>
    </source>
</evidence>
<evidence type="ECO:0000313" key="8">
    <source>
        <dbReference type="EMBL" id="MDQ8195740.1"/>
    </source>
</evidence>
<dbReference type="EMBL" id="JARXIC010000031">
    <property type="protein sequence ID" value="MDQ8195740.1"/>
    <property type="molecule type" value="Genomic_DNA"/>
</dbReference>
<feature type="binding site" evidence="5">
    <location>
        <position position="123"/>
    </location>
    <ligand>
        <name>ATP</name>
        <dbReference type="ChEBI" id="CHEBI:30616"/>
    </ligand>
</feature>
<feature type="binding site" evidence="5">
    <location>
        <position position="89"/>
    </location>
    <ligand>
        <name>ATP</name>
        <dbReference type="ChEBI" id="CHEBI:30616"/>
    </ligand>
</feature>
<name>A0ABU1ALR1_9BACT</name>
<dbReference type="GO" id="GO:1990424">
    <property type="term" value="F:protein arginine kinase activity"/>
    <property type="evidence" value="ECO:0007669"/>
    <property type="project" value="UniProtKB-EC"/>
</dbReference>
<evidence type="ECO:0000313" key="9">
    <source>
        <dbReference type="Proteomes" id="UP001243717"/>
    </source>
</evidence>
<dbReference type="Proteomes" id="UP001243717">
    <property type="component" value="Unassembled WGS sequence"/>
</dbReference>
<accession>A0ABU1ALR1</accession>
<dbReference type="InterPro" id="IPR023660">
    <property type="entry name" value="Arg_Kinase"/>
</dbReference>
<feature type="binding site" evidence="5">
    <location>
        <begin position="174"/>
        <end position="178"/>
    </location>
    <ligand>
        <name>ATP</name>
        <dbReference type="ChEBI" id="CHEBI:30616"/>
    </ligand>
</feature>
<evidence type="ECO:0000256" key="4">
    <source>
        <dbReference type="ARBA" id="ARBA00022840"/>
    </source>
</evidence>
<organism evidence="8 9">
    <name type="scientific">Thalassobacterium sedimentorum</name>
    <dbReference type="NCBI Taxonomy" id="3041258"/>
    <lineage>
        <taxon>Bacteria</taxon>
        <taxon>Pseudomonadati</taxon>
        <taxon>Verrucomicrobiota</taxon>
        <taxon>Opitutia</taxon>
        <taxon>Puniceicoccales</taxon>
        <taxon>Coraliomargaritaceae</taxon>
        <taxon>Thalassobacterium</taxon>
    </lineage>
</organism>
<feature type="binding site" evidence="5">
    <location>
        <begin position="26"/>
        <end position="30"/>
    </location>
    <ligand>
        <name>ATP</name>
        <dbReference type="ChEBI" id="CHEBI:30616"/>
    </ligand>
</feature>
<dbReference type="Gene3D" id="3.30.590.10">
    <property type="entry name" value="Glutamine synthetase/guanido kinase, catalytic domain"/>
    <property type="match status" value="1"/>
</dbReference>
<dbReference type="InterPro" id="IPR000749">
    <property type="entry name" value="ATP-guanido_PTrfase"/>
</dbReference>
<keyword evidence="1 5" id="KW-0808">Transferase</keyword>
<comment type="similarity">
    <text evidence="5 6">Belongs to the ATP:guanido phosphotransferase family.</text>
</comment>
<keyword evidence="4 5" id="KW-0067">ATP-binding</keyword>
<evidence type="ECO:0000256" key="6">
    <source>
        <dbReference type="RuleBase" id="RU000505"/>
    </source>
</evidence>
<comment type="caution">
    <text evidence="8">The sequence shown here is derived from an EMBL/GenBank/DDBJ whole genome shotgun (WGS) entry which is preliminary data.</text>
</comment>
<dbReference type="RefSeq" id="WP_308986191.1">
    <property type="nucleotide sequence ID" value="NZ_JARXIC010000031.1"/>
</dbReference>
<dbReference type="SUPFAM" id="SSF55931">
    <property type="entry name" value="Glutamine synthetase/guanido kinase"/>
    <property type="match status" value="1"/>
</dbReference>
<keyword evidence="9" id="KW-1185">Reference proteome</keyword>
<evidence type="ECO:0000256" key="3">
    <source>
        <dbReference type="ARBA" id="ARBA00022777"/>
    </source>
</evidence>
<feature type="binding site" evidence="5">
    <location>
        <begin position="205"/>
        <end position="210"/>
    </location>
    <ligand>
        <name>ATP</name>
        <dbReference type="ChEBI" id="CHEBI:30616"/>
    </ligand>
</feature>
<gene>
    <name evidence="8" type="ORF">QEH59_15010</name>
</gene>
<dbReference type="InterPro" id="IPR014746">
    <property type="entry name" value="Gln_synth/guanido_kin_cat_dom"/>
</dbReference>
<dbReference type="PROSITE" id="PS51510">
    <property type="entry name" value="PHOSPHAGEN_KINASE_C"/>
    <property type="match status" value="1"/>
</dbReference>
<protein>
    <submittedName>
        <fullName evidence="8">Protein arginine kinase</fullName>
        <ecNumber evidence="8">2.7.14.1</ecNumber>
    </submittedName>
</protein>
<dbReference type="InterPro" id="IPR022414">
    <property type="entry name" value="ATP-guanido_PTrfase_cat"/>
</dbReference>
<dbReference type="CDD" id="cd07930">
    <property type="entry name" value="bacterial_phosphagen_kinase"/>
    <property type="match status" value="1"/>
</dbReference>
<keyword evidence="3 5" id="KW-0418">Kinase</keyword>
<dbReference type="InterPro" id="IPR022415">
    <property type="entry name" value="ATP-guanido_PTrfase_AS"/>
</dbReference>
<dbReference type="PANTHER" id="PTHR11547">
    <property type="entry name" value="ARGININE OR CREATINE KINASE"/>
    <property type="match status" value="1"/>
</dbReference>
<reference evidence="8 9" key="1">
    <citation type="submission" date="2023-04" db="EMBL/GenBank/DDBJ databases">
        <title>A novel bacteria isolated from coastal sediment.</title>
        <authorList>
            <person name="Liu X.-J."/>
            <person name="Du Z.-J."/>
        </authorList>
    </citation>
    <scope>NUCLEOTIDE SEQUENCE [LARGE SCALE GENOMIC DNA]</scope>
    <source>
        <strain evidence="8 9">SDUM461004</strain>
    </source>
</reference>
<dbReference type="PANTHER" id="PTHR11547:SF38">
    <property type="entry name" value="ARGININE KINASE 1-RELATED"/>
    <property type="match status" value="1"/>
</dbReference>
<dbReference type="PROSITE" id="PS00112">
    <property type="entry name" value="PHOSPHAGEN_KINASE"/>
    <property type="match status" value="1"/>
</dbReference>
<proteinExistence type="inferred from homology"/>